<keyword evidence="6" id="KW-1185">Reference proteome</keyword>
<evidence type="ECO:0000313" key="6">
    <source>
        <dbReference type="Proteomes" id="UP000245768"/>
    </source>
</evidence>
<comment type="similarity">
    <text evidence="1 4">Belongs to the CMC family.</text>
</comment>
<dbReference type="PANTHER" id="PTHR22977">
    <property type="entry name" value="COX ASSEMBLY MITOCHONDRIAL PROTEIN"/>
    <property type="match status" value="1"/>
</dbReference>
<evidence type="ECO:0000256" key="3">
    <source>
        <dbReference type="ARBA" id="ARBA00023157"/>
    </source>
</evidence>
<gene>
    <name evidence="5" type="ORF">FA10DRAFT_264545</name>
</gene>
<organism evidence="5 6">
    <name type="scientific">Acaromyces ingoldii</name>
    <dbReference type="NCBI Taxonomy" id="215250"/>
    <lineage>
        <taxon>Eukaryota</taxon>
        <taxon>Fungi</taxon>
        <taxon>Dikarya</taxon>
        <taxon>Basidiomycota</taxon>
        <taxon>Ustilaginomycotina</taxon>
        <taxon>Exobasidiomycetes</taxon>
        <taxon>Exobasidiales</taxon>
        <taxon>Cryptobasidiaceae</taxon>
        <taxon>Acaromyces</taxon>
    </lineage>
</organism>
<reference evidence="5 6" key="1">
    <citation type="journal article" date="2018" name="Mol. Biol. Evol.">
        <title>Broad Genomic Sampling Reveals a Smut Pathogenic Ancestry of the Fungal Clade Ustilaginomycotina.</title>
        <authorList>
            <person name="Kijpornyongpan T."/>
            <person name="Mondo S.J."/>
            <person name="Barry K."/>
            <person name="Sandor L."/>
            <person name="Lee J."/>
            <person name="Lipzen A."/>
            <person name="Pangilinan J."/>
            <person name="LaButti K."/>
            <person name="Hainaut M."/>
            <person name="Henrissat B."/>
            <person name="Grigoriev I.V."/>
            <person name="Spatafora J.W."/>
            <person name="Aime M.C."/>
        </authorList>
    </citation>
    <scope>NUCLEOTIDE SEQUENCE [LARGE SCALE GENOMIC DNA]</scope>
    <source>
        <strain evidence="5 6">MCA 4198</strain>
    </source>
</reference>
<protein>
    <recommendedName>
        <fullName evidence="4">COX assembly mitochondrial protein</fullName>
    </recommendedName>
</protein>
<evidence type="ECO:0000256" key="1">
    <source>
        <dbReference type="ARBA" id="ARBA00007347"/>
    </source>
</evidence>
<dbReference type="FunCoup" id="A0A316YXF3">
    <property type="interactions" value="132"/>
</dbReference>
<dbReference type="STRING" id="215250.A0A316YXF3"/>
<dbReference type="InParanoid" id="A0A316YXF3"/>
<dbReference type="RefSeq" id="XP_025381147.1">
    <property type="nucleotide sequence ID" value="XM_025520691.1"/>
</dbReference>
<dbReference type="OrthoDB" id="532630at2759"/>
<evidence type="ECO:0000313" key="5">
    <source>
        <dbReference type="EMBL" id="PWN93949.1"/>
    </source>
</evidence>
<keyword evidence="4" id="KW-0999">Mitochondrion inner membrane</keyword>
<comment type="subcellular location">
    <subcellularLocation>
        <location evidence="4">Mitochondrion inner membrane</location>
    </subcellularLocation>
</comment>
<dbReference type="GO" id="GO:0005743">
    <property type="term" value="C:mitochondrial inner membrane"/>
    <property type="evidence" value="ECO:0007669"/>
    <property type="project" value="UniProtKB-SubCell"/>
</dbReference>
<keyword evidence="4" id="KW-0143">Chaperone</keyword>
<dbReference type="Proteomes" id="UP000245768">
    <property type="component" value="Unassembled WGS sequence"/>
</dbReference>
<dbReference type="PANTHER" id="PTHR22977:SF1">
    <property type="entry name" value="COX ASSEMBLY MITOCHONDRIAL PROTEIN 2 HOMOLOG"/>
    <property type="match status" value="1"/>
</dbReference>
<evidence type="ECO:0000256" key="2">
    <source>
        <dbReference type="ARBA" id="ARBA00023128"/>
    </source>
</evidence>
<evidence type="ECO:0000256" key="4">
    <source>
        <dbReference type="RuleBase" id="RU364104"/>
    </source>
</evidence>
<dbReference type="AlphaFoldDB" id="A0A316YXF3"/>
<keyword evidence="3" id="KW-1015">Disulfide bond</keyword>
<keyword evidence="2 4" id="KW-0496">Mitochondrion</keyword>
<proteinExistence type="inferred from homology"/>
<dbReference type="GeneID" id="37042607"/>
<accession>A0A316YXF3</accession>
<name>A0A316YXF3_9BASI</name>
<dbReference type="Pfam" id="PF08583">
    <property type="entry name" value="Cmc1"/>
    <property type="match status" value="1"/>
</dbReference>
<keyword evidence="4" id="KW-0472">Membrane</keyword>
<dbReference type="InterPro" id="IPR013892">
    <property type="entry name" value="Cyt_c_biogenesis_Cmc1-like"/>
</dbReference>
<comment type="function">
    <text evidence="4">Required for mitochondrial cytochrome c oxidase (COX) assembly and respiration.</text>
</comment>
<sequence>MHPHLANDKKLHCGELIQRLQECHEHGFWNRLLGSCNGIKEELNQCLREERIARTARNREESRAQRERTRHLWKAIEDQS</sequence>
<dbReference type="EMBL" id="KZ819634">
    <property type="protein sequence ID" value="PWN93949.1"/>
    <property type="molecule type" value="Genomic_DNA"/>
</dbReference>